<accession>A0ABU8GXS5</accession>
<dbReference type="EMBL" id="JBBAYM010000494">
    <property type="protein sequence ID" value="MEI5617336.1"/>
    <property type="molecule type" value="Genomic_DNA"/>
</dbReference>
<comment type="caution">
    <text evidence="9">The sequence shown here is derived from an EMBL/GenBank/DDBJ whole genome shotgun (WGS) entry which is preliminary data.</text>
</comment>
<dbReference type="InterPro" id="IPR000522">
    <property type="entry name" value="ABC_transptr_permease_BtuC"/>
</dbReference>
<dbReference type="Gene3D" id="1.10.3470.10">
    <property type="entry name" value="ABC transporter involved in vitamin B12 uptake, BtuC"/>
    <property type="match status" value="1"/>
</dbReference>
<organism evidence="9 10">
    <name type="scientific">Streptomyces brasiliscabiei</name>
    <dbReference type="NCBI Taxonomy" id="2736302"/>
    <lineage>
        <taxon>Bacteria</taxon>
        <taxon>Bacillati</taxon>
        <taxon>Actinomycetota</taxon>
        <taxon>Actinomycetes</taxon>
        <taxon>Kitasatosporales</taxon>
        <taxon>Streptomycetaceae</taxon>
        <taxon>Streptomyces</taxon>
    </lineage>
</organism>
<evidence type="ECO:0000313" key="9">
    <source>
        <dbReference type="EMBL" id="MEI5617336.1"/>
    </source>
</evidence>
<evidence type="ECO:0000256" key="2">
    <source>
        <dbReference type="ARBA" id="ARBA00007935"/>
    </source>
</evidence>
<dbReference type="Proteomes" id="UP001365781">
    <property type="component" value="Unassembled WGS sequence"/>
</dbReference>
<evidence type="ECO:0000313" key="10">
    <source>
        <dbReference type="Proteomes" id="UP001365781"/>
    </source>
</evidence>
<feature type="non-terminal residue" evidence="9">
    <location>
        <position position="1"/>
    </location>
</feature>
<dbReference type="Pfam" id="PF01032">
    <property type="entry name" value="FecCD"/>
    <property type="match status" value="1"/>
</dbReference>
<protein>
    <submittedName>
        <fullName evidence="9">Iron chelate uptake ABC transporter family permease subunit</fullName>
    </submittedName>
</protein>
<keyword evidence="4" id="KW-1003">Cell membrane</keyword>
<sequence length="88" mass="9485">NIKLVSSSLMALVCFAIFSLQIDTSLAFVQQFSLITTPSSATSFDEIFFIDSQLPRLAMAILVGAMLGLVGSLMQQLTQNNLTSPLTL</sequence>
<comment type="similarity">
    <text evidence="2">Belongs to the binding-protein-dependent transport system permease family. FecCD subfamily.</text>
</comment>
<evidence type="ECO:0000256" key="8">
    <source>
        <dbReference type="SAM" id="Phobius"/>
    </source>
</evidence>
<gene>
    <name evidence="9" type="ORF">WB403_50465</name>
</gene>
<keyword evidence="3" id="KW-0813">Transport</keyword>
<evidence type="ECO:0000256" key="1">
    <source>
        <dbReference type="ARBA" id="ARBA00004651"/>
    </source>
</evidence>
<keyword evidence="7 8" id="KW-0472">Membrane</keyword>
<keyword evidence="10" id="KW-1185">Reference proteome</keyword>
<evidence type="ECO:0000256" key="3">
    <source>
        <dbReference type="ARBA" id="ARBA00022448"/>
    </source>
</evidence>
<feature type="transmembrane region" description="Helical" evidence="8">
    <location>
        <begin position="57"/>
        <end position="74"/>
    </location>
</feature>
<name>A0ABU8GXS5_9ACTN</name>
<evidence type="ECO:0000256" key="4">
    <source>
        <dbReference type="ARBA" id="ARBA00022475"/>
    </source>
</evidence>
<reference evidence="9 10" key="1">
    <citation type="submission" date="2024-03" db="EMBL/GenBank/DDBJ databases">
        <title>First Report of Pectobacterium brasiliscabiei causing potato scab in china.</title>
        <authorList>
            <person name="Handique U."/>
        </authorList>
    </citation>
    <scope>NUCLEOTIDE SEQUENCE [LARGE SCALE GENOMIC DNA]</scope>
    <source>
        <strain evidence="9 10">ZRIMU1503</strain>
    </source>
</reference>
<dbReference type="InterPro" id="IPR037294">
    <property type="entry name" value="ABC_BtuC-like"/>
</dbReference>
<evidence type="ECO:0000256" key="5">
    <source>
        <dbReference type="ARBA" id="ARBA00022692"/>
    </source>
</evidence>
<evidence type="ECO:0000256" key="6">
    <source>
        <dbReference type="ARBA" id="ARBA00022989"/>
    </source>
</evidence>
<keyword evidence="5 8" id="KW-0812">Transmembrane</keyword>
<comment type="subcellular location">
    <subcellularLocation>
        <location evidence="1">Cell membrane</location>
        <topology evidence="1">Multi-pass membrane protein</topology>
    </subcellularLocation>
</comment>
<proteinExistence type="inferred from homology"/>
<keyword evidence="6 8" id="KW-1133">Transmembrane helix</keyword>
<dbReference type="SUPFAM" id="SSF81345">
    <property type="entry name" value="ABC transporter involved in vitamin B12 uptake, BtuC"/>
    <property type="match status" value="1"/>
</dbReference>
<evidence type="ECO:0000256" key="7">
    <source>
        <dbReference type="ARBA" id="ARBA00023136"/>
    </source>
</evidence>
<feature type="non-terminal residue" evidence="9">
    <location>
        <position position="88"/>
    </location>
</feature>